<keyword evidence="2" id="KW-1185">Reference proteome</keyword>
<proteinExistence type="predicted"/>
<accession>A0AAV4STS0</accession>
<evidence type="ECO:0000313" key="2">
    <source>
        <dbReference type="Proteomes" id="UP001054945"/>
    </source>
</evidence>
<reference evidence="1 2" key="1">
    <citation type="submission" date="2021-06" db="EMBL/GenBank/DDBJ databases">
        <title>Caerostris extrusa draft genome.</title>
        <authorList>
            <person name="Kono N."/>
            <person name="Arakawa K."/>
        </authorList>
    </citation>
    <scope>NUCLEOTIDE SEQUENCE [LARGE SCALE GENOMIC DNA]</scope>
</reference>
<gene>
    <name evidence="1" type="ORF">CEXT_551681</name>
</gene>
<comment type="caution">
    <text evidence="1">The sequence shown here is derived from an EMBL/GenBank/DDBJ whole genome shotgun (WGS) entry which is preliminary data.</text>
</comment>
<protein>
    <submittedName>
        <fullName evidence="1">Uncharacterized protein</fullName>
    </submittedName>
</protein>
<dbReference type="AlphaFoldDB" id="A0AAV4STS0"/>
<name>A0AAV4STS0_CAEEX</name>
<sequence length="135" mass="14972">MYATARDTRNMFWTFSRGTIGEDGYDDEHVADDGGEDDDGQDHRVGHGLQGGHRVVFEGFCRRVVERFHDVLLQEDLHARNVAKVRCDGTVYNANTACGSLAAIKSAKLINYIIRSALVNTEGLFATKISVKIII</sequence>
<evidence type="ECO:0000313" key="1">
    <source>
        <dbReference type="EMBL" id="GIY37485.1"/>
    </source>
</evidence>
<dbReference type="Proteomes" id="UP001054945">
    <property type="component" value="Unassembled WGS sequence"/>
</dbReference>
<dbReference type="EMBL" id="BPLR01010173">
    <property type="protein sequence ID" value="GIY37485.1"/>
    <property type="molecule type" value="Genomic_DNA"/>
</dbReference>
<organism evidence="1 2">
    <name type="scientific">Caerostris extrusa</name>
    <name type="common">Bark spider</name>
    <name type="synonym">Caerostris bankana</name>
    <dbReference type="NCBI Taxonomy" id="172846"/>
    <lineage>
        <taxon>Eukaryota</taxon>
        <taxon>Metazoa</taxon>
        <taxon>Ecdysozoa</taxon>
        <taxon>Arthropoda</taxon>
        <taxon>Chelicerata</taxon>
        <taxon>Arachnida</taxon>
        <taxon>Araneae</taxon>
        <taxon>Araneomorphae</taxon>
        <taxon>Entelegynae</taxon>
        <taxon>Araneoidea</taxon>
        <taxon>Araneidae</taxon>
        <taxon>Caerostris</taxon>
    </lineage>
</organism>